<dbReference type="EMBL" id="WYET01000004">
    <property type="protein sequence ID" value="NVN18157.1"/>
    <property type="molecule type" value="Genomic_DNA"/>
</dbReference>
<dbReference type="RefSeq" id="WP_176619948.1">
    <property type="nucleotide sequence ID" value="NZ_WYET01000004.1"/>
</dbReference>
<keyword evidence="3" id="KW-0645">Protease</keyword>
<feature type="transmembrane region" description="Helical" evidence="1">
    <location>
        <begin position="123"/>
        <end position="142"/>
    </location>
</feature>
<dbReference type="GO" id="GO:0006508">
    <property type="term" value="P:proteolysis"/>
    <property type="evidence" value="ECO:0007669"/>
    <property type="project" value="UniProtKB-KW"/>
</dbReference>
<comment type="caution">
    <text evidence="3">The sequence shown here is derived from an EMBL/GenBank/DDBJ whole genome shotgun (WGS) entry which is preliminary data.</text>
</comment>
<accession>A0A850NLJ1</accession>
<dbReference type="Pfam" id="PF02517">
    <property type="entry name" value="Rce1-like"/>
    <property type="match status" value="1"/>
</dbReference>
<feature type="transmembrane region" description="Helical" evidence="1">
    <location>
        <begin position="163"/>
        <end position="179"/>
    </location>
</feature>
<evidence type="ECO:0000256" key="1">
    <source>
        <dbReference type="SAM" id="Phobius"/>
    </source>
</evidence>
<dbReference type="InterPro" id="IPR003675">
    <property type="entry name" value="Rce1/LyrA-like_dom"/>
</dbReference>
<evidence type="ECO:0000313" key="4">
    <source>
        <dbReference type="Proteomes" id="UP000558089"/>
    </source>
</evidence>
<dbReference type="GO" id="GO:0004175">
    <property type="term" value="F:endopeptidase activity"/>
    <property type="evidence" value="ECO:0007669"/>
    <property type="project" value="UniProtKB-ARBA"/>
</dbReference>
<evidence type="ECO:0000313" key="3">
    <source>
        <dbReference type="EMBL" id="NVN18157.1"/>
    </source>
</evidence>
<dbReference type="GO" id="GO:0008237">
    <property type="term" value="F:metallopeptidase activity"/>
    <property type="evidence" value="ECO:0007669"/>
    <property type="project" value="UniProtKB-KW"/>
</dbReference>
<reference evidence="3 4" key="1">
    <citation type="submission" date="2020-01" db="EMBL/GenBank/DDBJ databases">
        <title>Draft Genome Analysis of Muricauda sp. HICW Isolated from coastal seawater of PR China.</title>
        <authorList>
            <person name="Chen M.-X."/>
        </authorList>
    </citation>
    <scope>NUCLEOTIDE SEQUENCE [LARGE SCALE GENOMIC DNA]</scope>
    <source>
        <strain evidence="3 4">HICW</strain>
    </source>
</reference>
<dbReference type="Proteomes" id="UP000558089">
    <property type="component" value="Unassembled WGS sequence"/>
</dbReference>
<feature type="transmembrane region" description="Helical" evidence="1">
    <location>
        <begin position="185"/>
        <end position="204"/>
    </location>
</feature>
<feature type="transmembrane region" description="Helical" evidence="1">
    <location>
        <begin position="12"/>
        <end position="34"/>
    </location>
</feature>
<dbReference type="PANTHER" id="PTHR39430">
    <property type="entry name" value="MEMBRANE-ASSOCIATED PROTEASE-RELATED"/>
    <property type="match status" value="1"/>
</dbReference>
<keyword evidence="3" id="KW-0378">Hydrolase</keyword>
<gene>
    <name evidence="3" type="ORF">GUA46_07375</name>
</gene>
<organism evidence="3 4">
    <name type="scientific">Flagellimonas chongwuensis</name>
    <dbReference type="NCBI Taxonomy" id="2697365"/>
    <lineage>
        <taxon>Bacteria</taxon>
        <taxon>Pseudomonadati</taxon>
        <taxon>Bacteroidota</taxon>
        <taxon>Flavobacteriia</taxon>
        <taxon>Flavobacteriales</taxon>
        <taxon>Flavobacteriaceae</taxon>
        <taxon>Flagellimonas</taxon>
    </lineage>
</organism>
<feature type="domain" description="CAAX prenyl protease 2/Lysostaphin resistance protein A-like" evidence="2">
    <location>
        <begin position="130"/>
        <end position="221"/>
    </location>
</feature>
<feature type="transmembrane region" description="Helical" evidence="1">
    <location>
        <begin position="94"/>
        <end position="117"/>
    </location>
</feature>
<keyword evidence="1" id="KW-1133">Transmembrane helix</keyword>
<keyword evidence="1" id="KW-0812">Transmembrane</keyword>
<dbReference type="PANTHER" id="PTHR39430:SF1">
    <property type="entry name" value="PROTEASE"/>
    <property type="match status" value="1"/>
</dbReference>
<proteinExistence type="predicted"/>
<evidence type="ECO:0000259" key="2">
    <source>
        <dbReference type="Pfam" id="PF02517"/>
    </source>
</evidence>
<feature type="transmembrane region" description="Helical" evidence="1">
    <location>
        <begin position="216"/>
        <end position="238"/>
    </location>
</feature>
<feature type="transmembrane region" description="Helical" evidence="1">
    <location>
        <begin position="54"/>
        <end position="74"/>
    </location>
</feature>
<keyword evidence="4" id="KW-1185">Reference proteome</keyword>
<dbReference type="AlphaFoldDB" id="A0A850NLJ1"/>
<protein>
    <submittedName>
        <fullName evidence="3">CPBP family intramembrane metalloprotease</fullName>
    </submittedName>
</protein>
<feature type="transmembrane region" description="Helical" evidence="1">
    <location>
        <begin position="258"/>
        <end position="276"/>
    </location>
</feature>
<sequence length="290" mass="33068">MEENDIKGWQRVLLLVLPYLFFVGIFQFVGMVVSGQETSVAEVGIQEETTLQRIIVAAFGLMGFLLLISLFMKYVDKKSFLDLGLYFKNNGKDILFGVLAGLLIMGMGYGLLILFGQLEFKEMNFIGIEFLLTLVLYTIVSFSEEILLRGYILRNFMESMNNFLALLLSAILFSIMHSANPNISWIGFVNLFLAGIIMGLPYIYTQSLWFPIAFHFSWNFFQSLFGFNVSGMNSYSLIEFSFSERNIINGGDFGFEGSLLSILLQISLIFTLYFTYRQSKQKNNLTKIVN</sequence>
<keyword evidence="1" id="KW-0472">Membrane</keyword>
<keyword evidence="3" id="KW-0482">Metalloprotease</keyword>
<name>A0A850NLJ1_9FLAO</name>
<dbReference type="GO" id="GO:0080120">
    <property type="term" value="P:CAAX-box protein maturation"/>
    <property type="evidence" value="ECO:0007669"/>
    <property type="project" value="UniProtKB-ARBA"/>
</dbReference>